<evidence type="ECO:0000313" key="6">
    <source>
        <dbReference type="Proteomes" id="UP000265000"/>
    </source>
</evidence>
<dbReference type="SUPFAM" id="SSF54117">
    <property type="entry name" value="Interleukin 8-like chemokines"/>
    <property type="match status" value="1"/>
</dbReference>
<dbReference type="CDD" id="cd00272">
    <property type="entry name" value="Chemokine_CC"/>
    <property type="match status" value="1"/>
</dbReference>
<organism evidence="5 6">
    <name type="scientific">Fundulus heteroclitus</name>
    <name type="common">Killifish</name>
    <name type="synonym">Mummichog</name>
    <dbReference type="NCBI Taxonomy" id="8078"/>
    <lineage>
        <taxon>Eukaryota</taxon>
        <taxon>Metazoa</taxon>
        <taxon>Chordata</taxon>
        <taxon>Craniata</taxon>
        <taxon>Vertebrata</taxon>
        <taxon>Euteleostomi</taxon>
        <taxon>Actinopterygii</taxon>
        <taxon>Neopterygii</taxon>
        <taxon>Teleostei</taxon>
        <taxon>Neoteleostei</taxon>
        <taxon>Acanthomorphata</taxon>
        <taxon>Ovalentaria</taxon>
        <taxon>Atherinomorphae</taxon>
        <taxon>Cyprinodontiformes</taxon>
        <taxon>Fundulidae</taxon>
        <taxon>Fundulus</taxon>
    </lineage>
</organism>
<dbReference type="FunFam" id="2.40.50.40:FF:000002">
    <property type="entry name" value="C-C motif chemokine"/>
    <property type="match status" value="1"/>
</dbReference>
<sequence length="91" mass="10367">MKVAHIYLLCILGAALLSTVLCNNAREPEDCCFDVFQNPVKKNMFTSYYKTDPRCSLKAVVLITKRAGRICANPKDRWVKKVINYLDILSL</sequence>
<dbReference type="Proteomes" id="UP000265000">
    <property type="component" value="Unplaced"/>
</dbReference>
<proteinExistence type="inferred from homology"/>
<dbReference type="STRING" id="8078.ENSFHEP00000034322"/>
<feature type="domain" description="Chemokine interleukin-8-like" evidence="4">
    <location>
        <begin position="28"/>
        <end position="86"/>
    </location>
</feature>
<evidence type="ECO:0000313" key="5">
    <source>
        <dbReference type="Ensembl" id="ENSFHEP00000034322.1"/>
    </source>
</evidence>
<comment type="similarity">
    <text evidence="1">Belongs to the intercrine beta (chemokine CC) family.</text>
</comment>
<keyword evidence="3" id="KW-0732">Signal</keyword>
<dbReference type="InterPro" id="IPR036048">
    <property type="entry name" value="Interleukin_8-like_sf"/>
</dbReference>
<accession>A0A3Q2R3L2</accession>
<dbReference type="Gene3D" id="2.40.50.40">
    <property type="match status" value="1"/>
</dbReference>
<dbReference type="GO" id="GO:0006955">
    <property type="term" value="P:immune response"/>
    <property type="evidence" value="ECO:0007669"/>
    <property type="project" value="InterPro"/>
</dbReference>
<reference evidence="5" key="2">
    <citation type="submission" date="2025-09" db="UniProtKB">
        <authorList>
            <consortium name="Ensembl"/>
        </authorList>
    </citation>
    <scope>IDENTIFICATION</scope>
</reference>
<name>A0A3Q2R3L2_FUNHE</name>
<evidence type="ECO:0000256" key="3">
    <source>
        <dbReference type="SAM" id="SignalP"/>
    </source>
</evidence>
<feature type="chain" id="PRO_5018602679" evidence="3">
    <location>
        <begin position="23"/>
        <end position="91"/>
    </location>
</feature>
<evidence type="ECO:0000259" key="4">
    <source>
        <dbReference type="SMART" id="SM00199"/>
    </source>
</evidence>
<dbReference type="Ensembl" id="ENSFHET00000029448.1">
    <property type="protein sequence ID" value="ENSFHEP00000034322.1"/>
    <property type="gene ID" value="ENSFHEG00000021962.1"/>
</dbReference>
<dbReference type="GO" id="GO:0005615">
    <property type="term" value="C:extracellular space"/>
    <property type="evidence" value="ECO:0007669"/>
    <property type="project" value="UniProtKB-KW"/>
</dbReference>
<reference evidence="5" key="1">
    <citation type="submission" date="2025-08" db="UniProtKB">
        <authorList>
            <consortium name="Ensembl"/>
        </authorList>
    </citation>
    <scope>IDENTIFICATION</scope>
</reference>
<dbReference type="PANTHER" id="PTHR12015">
    <property type="entry name" value="SMALL INDUCIBLE CYTOKINE A"/>
    <property type="match status" value="1"/>
</dbReference>
<dbReference type="InterPro" id="IPR039809">
    <property type="entry name" value="Chemokine_b/g/d"/>
</dbReference>
<evidence type="ECO:0000256" key="1">
    <source>
        <dbReference type="ARBA" id="ARBA00010868"/>
    </source>
</evidence>
<dbReference type="GeneTree" id="ENSGT00940000176978"/>
<protein>
    <submittedName>
        <fullName evidence="5">C-C motif chemokine 3-like</fullName>
    </submittedName>
</protein>
<evidence type="ECO:0000256" key="2">
    <source>
        <dbReference type="ARBA" id="ARBA00022514"/>
    </source>
</evidence>
<keyword evidence="2" id="KW-0202">Cytokine</keyword>
<dbReference type="InterPro" id="IPR001811">
    <property type="entry name" value="Chemokine_IL8-like_dom"/>
</dbReference>
<dbReference type="Pfam" id="PF00048">
    <property type="entry name" value="IL8"/>
    <property type="match status" value="1"/>
</dbReference>
<dbReference type="SMART" id="SM00199">
    <property type="entry name" value="SCY"/>
    <property type="match status" value="1"/>
</dbReference>
<feature type="signal peptide" evidence="3">
    <location>
        <begin position="1"/>
        <end position="22"/>
    </location>
</feature>
<keyword evidence="6" id="KW-1185">Reference proteome</keyword>
<dbReference type="AlphaFoldDB" id="A0A3Q2R3L2"/>
<dbReference type="GO" id="GO:0008009">
    <property type="term" value="F:chemokine activity"/>
    <property type="evidence" value="ECO:0007669"/>
    <property type="project" value="InterPro"/>
</dbReference>